<dbReference type="Pfam" id="PF14226">
    <property type="entry name" value="DIOX_N"/>
    <property type="match status" value="1"/>
</dbReference>
<dbReference type="PANTHER" id="PTHR10209">
    <property type="entry name" value="OXIDOREDUCTASE, 2OG-FE II OXYGENASE FAMILY PROTEIN"/>
    <property type="match status" value="1"/>
</dbReference>
<dbReference type="InterPro" id="IPR027443">
    <property type="entry name" value="IPNS-like_sf"/>
</dbReference>
<evidence type="ECO:0000313" key="5">
    <source>
        <dbReference type="EMBL" id="KZV23322.1"/>
    </source>
</evidence>
<organism evidence="5 6">
    <name type="scientific">Dorcoceras hygrometricum</name>
    <dbReference type="NCBI Taxonomy" id="472368"/>
    <lineage>
        <taxon>Eukaryota</taxon>
        <taxon>Viridiplantae</taxon>
        <taxon>Streptophyta</taxon>
        <taxon>Embryophyta</taxon>
        <taxon>Tracheophyta</taxon>
        <taxon>Spermatophyta</taxon>
        <taxon>Magnoliopsida</taxon>
        <taxon>eudicotyledons</taxon>
        <taxon>Gunneridae</taxon>
        <taxon>Pentapetalae</taxon>
        <taxon>asterids</taxon>
        <taxon>lamiids</taxon>
        <taxon>Lamiales</taxon>
        <taxon>Gesneriaceae</taxon>
        <taxon>Didymocarpoideae</taxon>
        <taxon>Trichosporeae</taxon>
        <taxon>Loxocarpinae</taxon>
        <taxon>Dorcoceras</taxon>
    </lineage>
</organism>
<proteinExistence type="predicted"/>
<dbReference type="GO" id="GO:0046872">
    <property type="term" value="F:metal ion binding"/>
    <property type="evidence" value="ECO:0007669"/>
    <property type="project" value="UniProtKB-KW"/>
</dbReference>
<feature type="domain" description="Non-haem dioxygenase N-terminal" evidence="4">
    <location>
        <begin position="3"/>
        <end position="86"/>
    </location>
</feature>
<dbReference type="OrthoDB" id="288590at2759"/>
<dbReference type="EMBL" id="KV013932">
    <property type="protein sequence ID" value="KZV23322.1"/>
    <property type="molecule type" value="Genomic_DNA"/>
</dbReference>
<keyword evidence="1" id="KW-0479">Metal-binding</keyword>
<keyword evidence="3" id="KW-0408">Iron</keyword>
<keyword evidence="6" id="KW-1185">Reference proteome</keyword>
<dbReference type="SUPFAM" id="SSF51197">
    <property type="entry name" value="Clavaminate synthase-like"/>
    <property type="match status" value="1"/>
</dbReference>
<dbReference type="AlphaFoldDB" id="A0A2Z7AVR5"/>
<accession>A0A2Z7AVR5</accession>
<evidence type="ECO:0000256" key="1">
    <source>
        <dbReference type="ARBA" id="ARBA00022723"/>
    </source>
</evidence>
<evidence type="ECO:0000259" key="4">
    <source>
        <dbReference type="Pfam" id="PF14226"/>
    </source>
</evidence>
<sequence length="159" mass="17707">MAIPTADLSPFFTDGDEDGKNKAKRIIKDACSEYGFFQIVNHGVPVDLMSRAMELSKKFFASGDDEKAKCRPSGSAAPLPVGYSKQPEISADKNEYLLMYPPHSGLNVLPTIFLGNHLNCATLGFILLLISFSKFNSDILSFNFHNFDLFWCYSCCLIF</sequence>
<dbReference type="Gene3D" id="2.60.120.330">
    <property type="entry name" value="B-lactam Antibiotic, Isopenicillin N Synthase, Chain"/>
    <property type="match status" value="1"/>
</dbReference>
<keyword evidence="2" id="KW-0560">Oxidoreductase</keyword>
<gene>
    <name evidence="5" type="ORF">F511_02223</name>
</gene>
<dbReference type="Proteomes" id="UP000250235">
    <property type="component" value="Unassembled WGS sequence"/>
</dbReference>
<evidence type="ECO:0000256" key="2">
    <source>
        <dbReference type="ARBA" id="ARBA00023002"/>
    </source>
</evidence>
<evidence type="ECO:0000256" key="3">
    <source>
        <dbReference type="ARBA" id="ARBA00023004"/>
    </source>
</evidence>
<evidence type="ECO:0000313" key="6">
    <source>
        <dbReference type="Proteomes" id="UP000250235"/>
    </source>
</evidence>
<dbReference type="PANTHER" id="PTHR10209:SF732">
    <property type="entry name" value="FLAVONOL SYNTHASE_FLAVANONE 3-HYDROXYLASE-LIKE"/>
    <property type="match status" value="1"/>
</dbReference>
<name>A0A2Z7AVR5_9LAMI</name>
<dbReference type="InterPro" id="IPR026992">
    <property type="entry name" value="DIOX_N"/>
</dbReference>
<protein>
    <recommendedName>
        <fullName evidence="4">Non-haem dioxygenase N-terminal domain-containing protein</fullName>
    </recommendedName>
</protein>
<dbReference type="GO" id="GO:0016706">
    <property type="term" value="F:2-oxoglutarate-dependent dioxygenase activity"/>
    <property type="evidence" value="ECO:0007669"/>
    <property type="project" value="UniProtKB-ARBA"/>
</dbReference>
<reference evidence="5 6" key="1">
    <citation type="journal article" date="2015" name="Proc. Natl. Acad. Sci. U.S.A.">
        <title>The resurrection genome of Boea hygrometrica: A blueprint for survival of dehydration.</title>
        <authorList>
            <person name="Xiao L."/>
            <person name="Yang G."/>
            <person name="Zhang L."/>
            <person name="Yang X."/>
            <person name="Zhao S."/>
            <person name="Ji Z."/>
            <person name="Zhou Q."/>
            <person name="Hu M."/>
            <person name="Wang Y."/>
            <person name="Chen M."/>
            <person name="Xu Y."/>
            <person name="Jin H."/>
            <person name="Xiao X."/>
            <person name="Hu G."/>
            <person name="Bao F."/>
            <person name="Hu Y."/>
            <person name="Wan P."/>
            <person name="Li L."/>
            <person name="Deng X."/>
            <person name="Kuang T."/>
            <person name="Xiang C."/>
            <person name="Zhu J.K."/>
            <person name="Oliver M.J."/>
            <person name="He Y."/>
        </authorList>
    </citation>
    <scope>NUCLEOTIDE SEQUENCE [LARGE SCALE GENOMIC DNA]</scope>
    <source>
        <strain evidence="6">cv. XS01</strain>
    </source>
</reference>